<accession>A0ACB9KR63</accession>
<name>A0ACB9KR63_BAUVA</name>
<dbReference type="EMBL" id="CM039438">
    <property type="protein sequence ID" value="KAI4299777.1"/>
    <property type="molecule type" value="Genomic_DNA"/>
</dbReference>
<organism evidence="1 2">
    <name type="scientific">Bauhinia variegata</name>
    <name type="common">Purple orchid tree</name>
    <name type="synonym">Phanera variegata</name>
    <dbReference type="NCBI Taxonomy" id="167791"/>
    <lineage>
        <taxon>Eukaryota</taxon>
        <taxon>Viridiplantae</taxon>
        <taxon>Streptophyta</taxon>
        <taxon>Embryophyta</taxon>
        <taxon>Tracheophyta</taxon>
        <taxon>Spermatophyta</taxon>
        <taxon>Magnoliopsida</taxon>
        <taxon>eudicotyledons</taxon>
        <taxon>Gunneridae</taxon>
        <taxon>Pentapetalae</taxon>
        <taxon>rosids</taxon>
        <taxon>fabids</taxon>
        <taxon>Fabales</taxon>
        <taxon>Fabaceae</taxon>
        <taxon>Cercidoideae</taxon>
        <taxon>Cercideae</taxon>
        <taxon>Bauhiniinae</taxon>
        <taxon>Bauhinia</taxon>
    </lineage>
</organism>
<comment type="caution">
    <text evidence="1">The sequence shown here is derived from an EMBL/GenBank/DDBJ whole genome shotgun (WGS) entry which is preliminary data.</text>
</comment>
<dbReference type="Proteomes" id="UP000828941">
    <property type="component" value="Chromosome 13"/>
</dbReference>
<reference evidence="1 2" key="1">
    <citation type="journal article" date="2022" name="DNA Res.">
        <title>Chromosomal-level genome assembly of the orchid tree Bauhinia variegata (Leguminosae; Cercidoideae) supports the allotetraploid origin hypothesis of Bauhinia.</title>
        <authorList>
            <person name="Zhong Y."/>
            <person name="Chen Y."/>
            <person name="Zheng D."/>
            <person name="Pang J."/>
            <person name="Liu Y."/>
            <person name="Luo S."/>
            <person name="Meng S."/>
            <person name="Qian L."/>
            <person name="Wei D."/>
            <person name="Dai S."/>
            <person name="Zhou R."/>
        </authorList>
    </citation>
    <scope>NUCLEOTIDE SEQUENCE [LARGE SCALE GENOMIC DNA]</scope>
    <source>
        <strain evidence="1">BV-YZ2020</strain>
    </source>
</reference>
<evidence type="ECO:0000313" key="1">
    <source>
        <dbReference type="EMBL" id="KAI4299777.1"/>
    </source>
</evidence>
<gene>
    <name evidence="1" type="ORF">L6164_033204</name>
</gene>
<proteinExistence type="predicted"/>
<protein>
    <submittedName>
        <fullName evidence="1">Uncharacterized protein</fullName>
    </submittedName>
</protein>
<evidence type="ECO:0000313" key="2">
    <source>
        <dbReference type="Proteomes" id="UP000828941"/>
    </source>
</evidence>
<keyword evidence="2" id="KW-1185">Reference proteome</keyword>
<sequence length="76" mass="8439">MKTVFFALFLLFAFNRKLPSATAQVVVDTNGDYVRNGGRYYLLPAFRGHGGGLRFAKLGNETCPLSVVQDPNEFSH</sequence>